<sequence>MGLLERNDEMSNVRKVGLLPTSPYRRYLPSAFDESMNIYEQLIACIEHVNNLGISFNELVDWLDKVVLQQNERLDEQDKKIDMLRDEWHIFEDYVINTLLKKKVVEVLKEWLEDGTLAEIINNDVMNMKVDKAGTVYVKDFKRLETETDDTGRIKRAIEELKKDENSTLVFEPIKYVVSEGFDVPSNKVIRGYKGKTVIDGSNIETATTLYQKGLFHVKGTLAEPIGLAQSVAQGDSKIVAPACDALLIGDLLIITSDESYAEGAPPSSRRGEIVTVKSFDGSNIELQGEVYFSYDQTKNARVQCMRGMKDVTIKDLDIIMGGKGKGHNGVIVENAQRIIIKNVFIDGAEDCGVVMTTCYNSHVYKSDIINNTSPGGTIGTSGYGVAFLSSKECSARDNFFRNSRHAIAGGGFIPAFACDITGNKAVDCPQYAYDCHEPCFFWNFSNNSATSCVGGFTIRGQFTRVVGNTITSSFANGILVESYTPVDNQKGNLIADNTIQYSKLNGIFCDGTNAIQTDLTITNNKIFDVKFAGINVFNTMNTIIEGNSVKNDYENGIRVLGRATGYRSNKLVIKGNTVYKSRFSNIRVAGVDNVIISGNNVETNTKDGIELFGAKEFIVDGNLVKDCEFYGIRSEESTNGSYTNNYLKTVRGENSDGLRIIKGGKIVMNGNTVVDPQRFGIYTTDTLYTVITSNNVYDCPSDGVKIDGPIKTHINQNNLTKAIDA</sequence>
<keyword evidence="3" id="KW-0946">Virion</keyword>
<dbReference type="Proteomes" id="UP000223352">
    <property type="component" value="Segment"/>
</dbReference>
<accession>A0A1I9S6P4</accession>
<dbReference type="Gene3D" id="2.160.20.10">
    <property type="entry name" value="Single-stranded right-handed beta-helix, Pectin lyase-like"/>
    <property type="match status" value="3"/>
</dbReference>
<proteinExistence type="predicted"/>
<dbReference type="GO" id="GO:0051701">
    <property type="term" value="P:biological process involved in interaction with host"/>
    <property type="evidence" value="ECO:0007669"/>
    <property type="project" value="UniProtKB-ARBA"/>
</dbReference>
<dbReference type="SUPFAM" id="SSF51126">
    <property type="entry name" value="Pectin lyase-like"/>
    <property type="match status" value="2"/>
</dbReference>
<evidence type="ECO:0000259" key="4">
    <source>
        <dbReference type="Pfam" id="PF13229"/>
    </source>
</evidence>
<dbReference type="GO" id="GO:0019058">
    <property type="term" value="P:viral life cycle"/>
    <property type="evidence" value="ECO:0007669"/>
    <property type="project" value="UniProtKB-ARBA"/>
</dbReference>
<dbReference type="GO" id="GO:0044423">
    <property type="term" value="C:virion component"/>
    <property type="evidence" value="ECO:0007669"/>
    <property type="project" value="UniProtKB-KW"/>
</dbReference>
<dbReference type="InterPro" id="IPR051550">
    <property type="entry name" value="SCF-Subunits/Alg-Epimerases"/>
</dbReference>
<evidence type="ECO:0000313" key="5">
    <source>
        <dbReference type="EMBL" id="AOZ62238.1"/>
    </source>
</evidence>
<organism evidence="5 6">
    <name type="scientific">Bacillus phage QCM11</name>
    <dbReference type="NCBI Taxonomy" id="1909400"/>
    <lineage>
        <taxon>Viruses</taxon>
        <taxon>Duplodnaviria</taxon>
        <taxon>Heunggongvirae</taxon>
        <taxon>Uroviricota</taxon>
        <taxon>Caudoviricetes</taxon>
        <taxon>Salasmaviridae</taxon>
        <taxon>Northropvirinae</taxon>
        <taxon>Claudivirus</taxon>
        <taxon>Claudivirus QCM11</taxon>
    </lineage>
</organism>
<dbReference type="SMART" id="SM00710">
    <property type="entry name" value="PbH1"/>
    <property type="match status" value="12"/>
</dbReference>
<dbReference type="PANTHER" id="PTHR22990">
    <property type="entry name" value="F-BOX ONLY PROTEIN"/>
    <property type="match status" value="1"/>
</dbReference>
<dbReference type="InterPro" id="IPR006626">
    <property type="entry name" value="PbH1"/>
</dbReference>
<feature type="domain" description="Right handed beta helix" evidence="4">
    <location>
        <begin position="568"/>
        <end position="693"/>
    </location>
</feature>
<dbReference type="InterPro" id="IPR039448">
    <property type="entry name" value="Beta_helix"/>
</dbReference>
<gene>
    <name evidence="5" type="ORF">QCM11_29</name>
</gene>
<evidence type="ECO:0000256" key="2">
    <source>
        <dbReference type="ARBA" id="ARBA00022737"/>
    </source>
</evidence>
<dbReference type="InterPro" id="IPR012334">
    <property type="entry name" value="Pectin_lyas_fold"/>
</dbReference>
<reference evidence="5 6" key="1">
    <citation type="submission" date="2016-10" db="EMBL/GenBank/DDBJ databases">
        <title>Predicting Genome Terminus Sequences of Bacillus cereus-group Bacteriophage using Next Generation Sequencing data.</title>
        <authorList>
            <person name="Chung C.-H."/>
            <person name="Walter M.H."/>
            <person name="Yang L."/>
            <person name="Chen S.-C."/>
            <person name="Winston V."/>
            <person name="Thomas M.A."/>
        </authorList>
    </citation>
    <scope>NUCLEOTIDE SEQUENCE [LARGE SCALE GENOMIC DNA]</scope>
</reference>
<dbReference type="InterPro" id="IPR011050">
    <property type="entry name" value="Pectin_lyase_fold/virulence"/>
</dbReference>
<evidence type="ECO:0000313" key="6">
    <source>
        <dbReference type="Proteomes" id="UP000223352"/>
    </source>
</evidence>
<dbReference type="PANTHER" id="PTHR22990:SF15">
    <property type="entry name" value="F-BOX ONLY PROTEIN 10"/>
    <property type="match status" value="1"/>
</dbReference>
<dbReference type="EMBL" id="KX961631">
    <property type="protein sequence ID" value="AOZ62238.1"/>
    <property type="molecule type" value="Genomic_DNA"/>
</dbReference>
<comment type="subcellular location">
    <subcellularLocation>
        <location evidence="1">Virion</location>
    </subcellularLocation>
</comment>
<keyword evidence="6" id="KW-1185">Reference proteome</keyword>
<keyword evidence="2" id="KW-0677">Repeat</keyword>
<protein>
    <submittedName>
        <fullName evidence="5">Right handed beta helix region protein</fullName>
    </submittedName>
</protein>
<evidence type="ECO:0000256" key="3">
    <source>
        <dbReference type="ARBA" id="ARBA00022844"/>
    </source>
</evidence>
<name>A0A1I9S6P4_9CAUD</name>
<dbReference type="Pfam" id="PF13229">
    <property type="entry name" value="Beta_helix"/>
    <property type="match status" value="1"/>
</dbReference>
<evidence type="ECO:0000256" key="1">
    <source>
        <dbReference type="ARBA" id="ARBA00004328"/>
    </source>
</evidence>